<accession>A0A4Q9DN27</accession>
<keyword evidence="3" id="KW-1185">Reference proteome</keyword>
<comment type="caution">
    <text evidence="2">The sequence shown here is derived from an EMBL/GenBank/DDBJ whole genome shotgun (WGS) entry which is preliminary data.</text>
</comment>
<feature type="region of interest" description="Disordered" evidence="1">
    <location>
        <begin position="105"/>
        <end position="155"/>
    </location>
</feature>
<proteinExistence type="predicted"/>
<dbReference type="AlphaFoldDB" id="A0A4Q9DN27"/>
<dbReference type="Proteomes" id="UP000293142">
    <property type="component" value="Unassembled WGS sequence"/>
</dbReference>
<reference evidence="2 3" key="1">
    <citation type="submission" date="2019-02" db="EMBL/GenBank/DDBJ databases">
        <title>Paenibacillus sp. nov., isolated from surface-sterilized tissue of Thalictrum simplex L.</title>
        <authorList>
            <person name="Tuo L."/>
        </authorList>
    </citation>
    <scope>NUCLEOTIDE SEQUENCE [LARGE SCALE GENOMIC DNA]</scope>
    <source>
        <strain evidence="2 3">N2SHLJ1</strain>
    </source>
</reference>
<name>A0A4Q9DN27_9BACL</name>
<organism evidence="2 3">
    <name type="scientific">Paenibacillus thalictri</name>
    <dbReference type="NCBI Taxonomy" id="2527873"/>
    <lineage>
        <taxon>Bacteria</taxon>
        <taxon>Bacillati</taxon>
        <taxon>Bacillota</taxon>
        <taxon>Bacilli</taxon>
        <taxon>Bacillales</taxon>
        <taxon>Paenibacillaceae</taxon>
        <taxon>Paenibacillus</taxon>
    </lineage>
</organism>
<protein>
    <submittedName>
        <fullName evidence="2">Uncharacterized protein</fullName>
    </submittedName>
</protein>
<gene>
    <name evidence="2" type="ORF">EYB31_25145</name>
</gene>
<feature type="region of interest" description="Disordered" evidence="1">
    <location>
        <begin position="18"/>
        <end position="39"/>
    </location>
</feature>
<evidence type="ECO:0000313" key="3">
    <source>
        <dbReference type="Proteomes" id="UP000293142"/>
    </source>
</evidence>
<sequence>MNLRAMIQVLLKHPVISERSGTSVRPHSDKPQSETNAVPADASRLLMMEQRVAALQKKLEEKEAQPTIWIETLNVEHLVVEQVDLNNNFGQLGIKELNGRLNIGTTYSAAPEPRRQHPASGSADSEPPGFDPAAQGGGNAAPSPKVSMRARSNRG</sequence>
<dbReference type="EMBL" id="SIRE01000019">
    <property type="protein sequence ID" value="TBL74608.1"/>
    <property type="molecule type" value="Genomic_DNA"/>
</dbReference>
<evidence type="ECO:0000313" key="2">
    <source>
        <dbReference type="EMBL" id="TBL74608.1"/>
    </source>
</evidence>
<evidence type="ECO:0000256" key="1">
    <source>
        <dbReference type="SAM" id="MobiDB-lite"/>
    </source>
</evidence>